<protein>
    <submittedName>
        <fullName evidence="2">Uncharacterized protein</fullName>
    </submittedName>
</protein>
<dbReference type="RefSeq" id="XP_024770004.1">
    <property type="nucleotide sequence ID" value="XM_024913776.1"/>
</dbReference>
<reference evidence="2 3" key="1">
    <citation type="submission" date="2016-07" db="EMBL/GenBank/DDBJ databases">
        <title>Multiple horizontal gene transfer events from other fungi enriched the ability of initially mycotrophic Trichoderma (Ascomycota) to feed on dead plant biomass.</title>
        <authorList>
            <consortium name="DOE Joint Genome Institute"/>
            <person name="Aerts A."/>
            <person name="Atanasova L."/>
            <person name="Chenthamara K."/>
            <person name="Zhang J."/>
            <person name="Grujic M."/>
            <person name="Henrissat B."/>
            <person name="Kuo A."/>
            <person name="Salamov A."/>
            <person name="Lipzen A."/>
            <person name="Labutti K."/>
            <person name="Barry K."/>
            <person name="Miao Y."/>
            <person name="Rahimi M.J."/>
            <person name="Shen Q."/>
            <person name="Grigoriev I.V."/>
            <person name="Kubicek C.P."/>
            <person name="Druzhinina I.S."/>
        </authorList>
    </citation>
    <scope>NUCLEOTIDE SEQUENCE [LARGE SCALE GENOMIC DNA]</scope>
    <source>
        <strain evidence="2 3">CBS 226.95</strain>
    </source>
</reference>
<name>A0A2T3ZZT7_TRIHA</name>
<evidence type="ECO:0000313" key="2">
    <source>
        <dbReference type="EMBL" id="PTB50327.1"/>
    </source>
</evidence>
<evidence type="ECO:0000256" key="1">
    <source>
        <dbReference type="SAM" id="MobiDB-lite"/>
    </source>
</evidence>
<feature type="region of interest" description="Disordered" evidence="1">
    <location>
        <begin position="61"/>
        <end position="86"/>
    </location>
</feature>
<accession>A0A2T3ZZT7</accession>
<dbReference type="Proteomes" id="UP000241690">
    <property type="component" value="Unassembled WGS sequence"/>
</dbReference>
<dbReference type="GeneID" id="36622339"/>
<keyword evidence="3" id="KW-1185">Reference proteome</keyword>
<sequence>MWGSSRSPSGNLSLELRLQRAGRKTGERIRYVAASGELGSACSLGKIGPGSFLALIRGQKRDSKEGGWRRTSERAGEKARSRRKYNTVQTASRRESTLLRVTEKPVWLWLGRLVLVWSDPVRSWSTWPLRFLFLGRGEAPGRPGGAPIVWNCTVWM</sequence>
<feature type="compositionally biased region" description="Basic and acidic residues" evidence="1">
    <location>
        <begin position="61"/>
        <end position="79"/>
    </location>
</feature>
<dbReference type="EMBL" id="KZ679688">
    <property type="protein sequence ID" value="PTB50327.1"/>
    <property type="molecule type" value="Genomic_DNA"/>
</dbReference>
<evidence type="ECO:0000313" key="3">
    <source>
        <dbReference type="Proteomes" id="UP000241690"/>
    </source>
</evidence>
<gene>
    <name evidence="2" type="ORF">M431DRAFT_249902</name>
</gene>
<dbReference type="AlphaFoldDB" id="A0A2T3ZZT7"/>
<organism evidence="2 3">
    <name type="scientific">Trichoderma harzianum CBS 226.95</name>
    <dbReference type="NCBI Taxonomy" id="983964"/>
    <lineage>
        <taxon>Eukaryota</taxon>
        <taxon>Fungi</taxon>
        <taxon>Dikarya</taxon>
        <taxon>Ascomycota</taxon>
        <taxon>Pezizomycotina</taxon>
        <taxon>Sordariomycetes</taxon>
        <taxon>Hypocreomycetidae</taxon>
        <taxon>Hypocreales</taxon>
        <taxon>Hypocreaceae</taxon>
        <taxon>Trichoderma</taxon>
    </lineage>
</organism>
<proteinExistence type="predicted"/>